<name>A0A8H7R5W5_9FUNG</name>
<dbReference type="GO" id="GO:0008270">
    <property type="term" value="F:zinc ion binding"/>
    <property type="evidence" value="ECO:0007669"/>
    <property type="project" value="UniProtKB-KW"/>
</dbReference>
<evidence type="ECO:0000256" key="2">
    <source>
        <dbReference type="ARBA" id="ARBA00022771"/>
    </source>
</evidence>
<reference evidence="7" key="1">
    <citation type="submission" date="2020-12" db="EMBL/GenBank/DDBJ databases">
        <title>Metabolic potential, ecology and presence of endohyphal bacteria is reflected in genomic diversity of Mucoromycotina.</title>
        <authorList>
            <person name="Muszewska A."/>
            <person name="Okrasinska A."/>
            <person name="Steczkiewicz K."/>
            <person name="Drgas O."/>
            <person name="Orlowska M."/>
            <person name="Perlinska-Lenart U."/>
            <person name="Aleksandrzak-Piekarczyk T."/>
            <person name="Szatraj K."/>
            <person name="Zielenkiewicz U."/>
            <person name="Pilsyk S."/>
            <person name="Malc E."/>
            <person name="Mieczkowski P."/>
            <person name="Kruszewska J.S."/>
            <person name="Biernat P."/>
            <person name="Pawlowska J."/>
        </authorList>
    </citation>
    <scope>NUCLEOTIDE SEQUENCE</scope>
    <source>
        <strain evidence="7">WA0000017839</strain>
    </source>
</reference>
<sequence>MTHSSTSRSSSMDHEQTTPSNAERFILPPISSMDGFFASRSWPPPSTTIHTSLSSSTTSKNSYMDMASPISRTTNDPWSPIPNRPNDAQRLDYFTAGASGASASTTVPAVPNTGVTTTNTNSNSANSSYSSLSLSPMDRDDVRYQSPYENHYRQKSLPQISTFRKNSINSIVSQPSTSSTTTLAINNQQPSGFRYQPNNTVLSTSLPSNISQHTQPLEFVLTPSSLSTPSLRSIEKDIDQVIQHCNSLADNMNQKKSSMMDENYFSNPTSMRPWLDDMIGRANEVLNALLRLRKHQLAAEYAGVHRVSDQQHLQQHQQRRGAEVKKLIIKRKKKIVYKMTHFVNNWGDESWETSLSSSVNSVRLRKRGKRPVFQNRCHSCHISETPEWRRGPDGARTLCNACGLHYAKLAKKKVKQDVVKKEEDRDDT</sequence>
<dbReference type="InterPro" id="IPR000679">
    <property type="entry name" value="Znf_GATA"/>
</dbReference>
<dbReference type="SMART" id="SM00401">
    <property type="entry name" value="ZnF_GATA"/>
    <property type="match status" value="1"/>
</dbReference>
<proteinExistence type="predicted"/>
<comment type="caution">
    <text evidence="7">The sequence shown here is derived from an EMBL/GenBank/DDBJ whole genome shotgun (WGS) entry which is preliminary data.</text>
</comment>
<dbReference type="AlphaFoldDB" id="A0A8H7R5W5"/>
<keyword evidence="2 4" id="KW-0863">Zinc-finger</keyword>
<feature type="compositionally biased region" description="Low complexity" evidence="5">
    <location>
        <begin position="1"/>
        <end position="10"/>
    </location>
</feature>
<accession>A0A8H7R5W5</accession>
<dbReference type="InterPro" id="IPR051140">
    <property type="entry name" value="GATA_TF"/>
</dbReference>
<feature type="domain" description="GATA-type" evidence="6">
    <location>
        <begin position="376"/>
        <end position="406"/>
    </location>
</feature>
<feature type="compositionally biased region" description="Low complexity" evidence="5">
    <location>
        <begin position="101"/>
        <end position="136"/>
    </location>
</feature>
<gene>
    <name evidence="7" type="ORF">INT47_004073</name>
</gene>
<feature type="region of interest" description="Disordered" evidence="5">
    <location>
        <begin position="37"/>
        <end position="88"/>
    </location>
</feature>
<evidence type="ECO:0000256" key="1">
    <source>
        <dbReference type="ARBA" id="ARBA00022723"/>
    </source>
</evidence>
<evidence type="ECO:0000313" key="8">
    <source>
        <dbReference type="Proteomes" id="UP000603453"/>
    </source>
</evidence>
<dbReference type="PANTHER" id="PTHR45658">
    <property type="entry name" value="GATA TRANSCRIPTION FACTOR"/>
    <property type="match status" value="1"/>
</dbReference>
<dbReference type="Pfam" id="PF00320">
    <property type="entry name" value="GATA"/>
    <property type="match status" value="1"/>
</dbReference>
<dbReference type="GO" id="GO:0043565">
    <property type="term" value="F:sequence-specific DNA binding"/>
    <property type="evidence" value="ECO:0007669"/>
    <property type="project" value="InterPro"/>
</dbReference>
<evidence type="ECO:0000313" key="7">
    <source>
        <dbReference type="EMBL" id="KAG2204798.1"/>
    </source>
</evidence>
<dbReference type="CDD" id="cd00202">
    <property type="entry name" value="ZnF_GATA"/>
    <property type="match status" value="1"/>
</dbReference>
<feature type="region of interest" description="Disordered" evidence="5">
    <location>
        <begin position="101"/>
        <end position="138"/>
    </location>
</feature>
<dbReference type="Proteomes" id="UP000603453">
    <property type="component" value="Unassembled WGS sequence"/>
</dbReference>
<dbReference type="PROSITE" id="PS00344">
    <property type="entry name" value="GATA_ZN_FINGER_1"/>
    <property type="match status" value="1"/>
</dbReference>
<dbReference type="PROSITE" id="PS50114">
    <property type="entry name" value="GATA_ZN_FINGER_2"/>
    <property type="match status" value="1"/>
</dbReference>
<dbReference type="PANTHER" id="PTHR45658:SF122">
    <property type="entry name" value="GATA ZINC FINGER DOMAIN-CONTAINING PROTEIN 6"/>
    <property type="match status" value="1"/>
</dbReference>
<dbReference type="GO" id="GO:0006355">
    <property type="term" value="P:regulation of DNA-templated transcription"/>
    <property type="evidence" value="ECO:0007669"/>
    <property type="project" value="InterPro"/>
</dbReference>
<feature type="region of interest" description="Disordered" evidence="5">
    <location>
        <begin position="1"/>
        <end position="25"/>
    </location>
</feature>
<evidence type="ECO:0000256" key="5">
    <source>
        <dbReference type="SAM" id="MobiDB-lite"/>
    </source>
</evidence>
<organism evidence="7 8">
    <name type="scientific">Mucor saturninus</name>
    <dbReference type="NCBI Taxonomy" id="64648"/>
    <lineage>
        <taxon>Eukaryota</taxon>
        <taxon>Fungi</taxon>
        <taxon>Fungi incertae sedis</taxon>
        <taxon>Mucoromycota</taxon>
        <taxon>Mucoromycotina</taxon>
        <taxon>Mucoromycetes</taxon>
        <taxon>Mucorales</taxon>
        <taxon>Mucorineae</taxon>
        <taxon>Mucoraceae</taxon>
        <taxon>Mucor</taxon>
    </lineage>
</organism>
<evidence type="ECO:0000256" key="3">
    <source>
        <dbReference type="ARBA" id="ARBA00022833"/>
    </source>
</evidence>
<evidence type="ECO:0000259" key="6">
    <source>
        <dbReference type="PROSITE" id="PS50114"/>
    </source>
</evidence>
<dbReference type="Gene3D" id="3.30.50.10">
    <property type="entry name" value="Erythroid Transcription Factor GATA-1, subunit A"/>
    <property type="match status" value="1"/>
</dbReference>
<feature type="non-terminal residue" evidence="7">
    <location>
        <position position="1"/>
    </location>
</feature>
<keyword evidence="3" id="KW-0862">Zinc</keyword>
<keyword evidence="8" id="KW-1185">Reference proteome</keyword>
<dbReference type="EMBL" id="JAEPRD010000041">
    <property type="protein sequence ID" value="KAG2204798.1"/>
    <property type="molecule type" value="Genomic_DNA"/>
</dbReference>
<evidence type="ECO:0000256" key="4">
    <source>
        <dbReference type="PROSITE-ProRule" id="PRU00094"/>
    </source>
</evidence>
<keyword evidence="1" id="KW-0479">Metal-binding</keyword>
<feature type="compositionally biased region" description="Low complexity" evidence="5">
    <location>
        <begin position="47"/>
        <end position="62"/>
    </location>
</feature>
<dbReference type="InterPro" id="IPR013088">
    <property type="entry name" value="Znf_NHR/GATA"/>
</dbReference>
<protein>
    <recommendedName>
        <fullName evidence="6">GATA-type domain-containing protein</fullName>
    </recommendedName>
</protein>
<dbReference type="SUPFAM" id="SSF57716">
    <property type="entry name" value="Glucocorticoid receptor-like (DNA-binding domain)"/>
    <property type="match status" value="1"/>
</dbReference>
<dbReference type="OrthoDB" id="2162994at2759"/>